<protein>
    <submittedName>
        <fullName evidence="2">Uncharacterized protein</fullName>
    </submittedName>
</protein>
<dbReference type="InterPro" id="IPR019734">
    <property type="entry name" value="TPR_rpt"/>
</dbReference>
<keyword evidence="1" id="KW-0802">TPR repeat</keyword>
<dbReference type="Gene3D" id="1.25.40.10">
    <property type="entry name" value="Tetratricopeptide repeat domain"/>
    <property type="match status" value="1"/>
</dbReference>
<dbReference type="AlphaFoldDB" id="A0A2S7XR34"/>
<comment type="caution">
    <text evidence="2">The sequence shown here is derived from an EMBL/GenBank/DDBJ whole genome shotgun (WGS) entry which is preliminary data.</text>
</comment>
<dbReference type="InterPro" id="IPR011990">
    <property type="entry name" value="TPR-like_helical_dom_sf"/>
</dbReference>
<reference evidence="2 3" key="1">
    <citation type="submission" date="2018-01" db="EMBL/GenBank/DDBJ databases">
        <title>The complete genome sequence of Chromatium okenii LaCa, a purple sulfur bacterium with a turbulent life.</title>
        <authorList>
            <person name="Luedin S.M."/>
            <person name="Liechti N."/>
            <person name="Storelli N."/>
            <person name="Danza F."/>
            <person name="Wittwer M."/>
            <person name="Pothier J.F."/>
            <person name="Tonolla M.A."/>
        </authorList>
    </citation>
    <scope>NUCLEOTIDE SEQUENCE [LARGE SCALE GENOMIC DNA]</scope>
    <source>
        <strain evidence="2 3">LaCa</strain>
    </source>
</reference>
<evidence type="ECO:0000313" key="3">
    <source>
        <dbReference type="Proteomes" id="UP000239936"/>
    </source>
</evidence>
<name>A0A2S7XR34_9GAMM</name>
<accession>A0A2S7XR34</accession>
<dbReference type="EMBL" id="PPGH01000035">
    <property type="protein sequence ID" value="PQJ96199.1"/>
    <property type="molecule type" value="Genomic_DNA"/>
</dbReference>
<dbReference type="PROSITE" id="PS50005">
    <property type="entry name" value="TPR"/>
    <property type="match status" value="1"/>
</dbReference>
<evidence type="ECO:0000313" key="2">
    <source>
        <dbReference type="EMBL" id="PQJ96199.1"/>
    </source>
</evidence>
<sequence>MAKRSFKINNLVFGSGETQMNIKKLIVLLALFFATTVQADNVESVSELLRLPAYCKGTQQIREISGDPVPIEEYIKRYGLGYNHLHHYCWALNSENNAVYMSDRDLAHSKIFHAISDIDYVLRNNHDPKFFFLPEIYVSKARILFKLNQPDDAVPWLKKAIALRPNYSPAYARISDYYVEKGDKAEAVKILKQGIAKSNKSDMLIHRLRELESQGGDAAKSGKIK</sequence>
<organism evidence="2 3">
    <name type="scientific">Chromatium okenii</name>
    <dbReference type="NCBI Taxonomy" id="61644"/>
    <lineage>
        <taxon>Bacteria</taxon>
        <taxon>Pseudomonadati</taxon>
        <taxon>Pseudomonadota</taxon>
        <taxon>Gammaproteobacteria</taxon>
        <taxon>Chromatiales</taxon>
        <taxon>Chromatiaceae</taxon>
        <taxon>Chromatium</taxon>
    </lineage>
</organism>
<dbReference type="Pfam" id="PF14559">
    <property type="entry name" value="TPR_19"/>
    <property type="match status" value="1"/>
</dbReference>
<dbReference type="Proteomes" id="UP000239936">
    <property type="component" value="Unassembled WGS sequence"/>
</dbReference>
<proteinExistence type="predicted"/>
<dbReference type="SUPFAM" id="SSF48452">
    <property type="entry name" value="TPR-like"/>
    <property type="match status" value="1"/>
</dbReference>
<gene>
    <name evidence="2" type="ORF">CXB77_10435</name>
</gene>
<dbReference type="SMART" id="SM00028">
    <property type="entry name" value="TPR"/>
    <property type="match status" value="2"/>
</dbReference>
<feature type="repeat" description="TPR" evidence="1">
    <location>
        <begin position="134"/>
        <end position="167"/>
    </location>
</feature>
<keyword evidence="3" id="KW-1185">Reference proteome</keyword>
<dbReference type="OrthoDB" id="9814800at2"/>
<evidence type="ECO:0000256" key="1">
    <source>
        <dbReference type="PROSITE-ProRule" id="PRU00339"/>
    </source>
</evidence>